<accession>A0A1E5T725</accession>
<name>A0A1E5T725_9BACT</name>
<sequence length="487" mass="55410">MTVSLFANNSNRTITRQEAANDLEVYFKIIDQQHGNPYQYISREAFQNFVNDQIEALPEAISLKQFEVILSELNNQLLCGHTVVKMESKLLKSTISQTQFFPLPIKIINDQLFVDFEKSIIPHGAQLLSINKVSTENLVAELSKITVTDGFSPTKPLREIESKFGYYFFLKYGAANRFDVQFKTAEGQIKDIQIEATAGNSMLANNYYRPINLSHERYNRFTHLDAIDSLQTLILTLNTFRANPDWFHEKVTSRYDEETKEFDFENLVIDLRINEGGDRRLLNILYQFLTGDKLNDPSKTYTRAQQIQMEEYVSSINGRLKSDEAFSHANDYLQKYFKTEKEDHFEAPVLNWYDEFEGGEAKNWNGAKFGGKIYVLISGKTFSAAADLARILGQMANVVLVGEETGGAHVGRAANMIVNYSLPHTQTSLQVPVIYEEFINVSDGNVGRGTFPDYLVQPNLDDLMAKKDAVLEYTLDLISQNSNYGSN</sequence>
<comment type="caution">
    <text evidence="2">The sequence shown here is derived from an EMBL/GenBank/DDBJ whole genome shotgun (WGS) entry which is preliminary data.</text>
</comment>
<dbReference type="InterPro" id="IPR029045">
    <property type="entry name" value="ClpP/crotonase-like_dom_sf"/>
</dbReference>
<reference evidence="2 3" key="1">
    <citation type="submission" date="2016-08" db="EMBL/GenBank/DDBJ databases">
        <title>Draft genome of Fabibacter sp. strain SK-8.</title>
        <authorList>
            <person name="Wong S.-K."/>
            <person name="Hamasaki K."/>
            <person name="Yoshizawa S."/>
        </authorList>
    </citation>
    <scope>NUCLEOTIDE SEQUENCE [LARGE SCALE GENOMIC DNA]</scope>
    <source>
        <strain evidence="2 3">SK-8</strain>
    </source>
</reference>
<dbReference type="InterPro" id="IPR005151">
    <property type="entry name" value="Tail-specific_protease"/>
</dbReference>
<dbReference type="GO" id="GO:0008236">
    <property type="term" value="F:serine-type peptidase activity"/>
    <property type="evidence" value="ECO:0007669"/>
    <property type="project" value="InterPro"/>
</dbReference>
<organism evidence="2 3">
    <name type="scientific">Roseivirga misakiensis</name>
    <dbReference type="NCBI Taxonomy" id="1563681"/>
    <lineage>
        <taxon>Bacteria</taxon>
        <taxon>Pseudomonadati</taxon>
        <taxon>Bacteroidota</taxon>
        <taxon>Cytophagia</taxon>
        <taxon>Cytophagales</taxon>
        <taxon>Roseivirgaceae</taxon>
        <taxon>Roseivirga</taxon>
    </lineage>
</organism>
<dbReference type="AlphaFoldDB" id="A0A1E5T725"/>
<proteinExistence type="predicted"/>
<gene>
    <name evidence="2" type="ORF">BFP71_05685</name>
</gene>
<evidence type="ECO:0000313" key="3">
    <source>
        <dbReference type="Proteomes" id="UP000095552"/>
    </source>
</evidence>
<dbReference type="Proteomes" id="UP000095552">
    <property type="component" value="Unassembled WGS sequence"/>
</dbReference>
<keyword evidence="3" id="KW-1185">Reference proteome</keyword>
<dbReference type="EMBL" id="MDGQ01000003">
    <property type="protein sequence ID" value="OEK07148.1"/>
    <property type="molecule type" value="Genomic_DNA"/>
</dbReference>
<dbReference type="Gene3D" id="3.90.226.10">
    <property type="entry name" value="2-enoyl-CoA Hydratase, Chain A, domain 1"/>
    <property type="match status" value="1"/>
</dbReference>
<evidence type="ECO:0000259" key="1">
    <source>
        <dbReference type="Pfam" id="PF03572"/>
    </source>
</evidence>
<evidence type="ECO:0000313" key="2">
    <source>
        <dbReference type="EMBL" id="OEK07148.1"/>
    </source>
</evidence>
<dbReference type="SUPFAM" id="SSF52096">
    <property type="entry name" value="ClpP/crotonase"/>
    <property type="match status" value="1"/>
</dbReference>
<dbReference type="STRING" id="1563681.BFP71_05685"/>
<feature type="domain" description="Tail specific protease" evidence="1">
    <location>
        <begin position="235"/>
        <end position="417"/>
    </location>
</feature>
<dbReference type="GO" id="GO:0006508">
    <property type="term" value="P:proteolysis"/>
    <property type="evidence" value="ECO:0007669"/>
    <property type="project" value="InterPro"/>
</dbReference>
<dbReference type="Pfam" id="PF03572">
    <property type="entry name" value="Peptidase_S41"/>
    <property type="match status" value="1"/>
</dbReference>
<protein>
    <recommendedName>
        <fullName evidence="1">Tail specific protease domain-containing protein</fullName>
    </recommendedName>
</protein>